<evidence type="ECO:0000313" key="1">
    <source>
        <dbReference type="EMBL" id="UMM34305.1"/>
    </source>
</evidence>
<name>A0AAE9EYJ9_CAEBR</name>
<gene>
    <name evidence="1" type="ORF">L5515_007446</name>
</gene>
<protein>
    <submittedName>
        <fullName evidence="1">Uncharacterized protein</fullName>
    </submittedName>
</protein>
<dbReference type="EMBL" id="CP092624">
    <property type="protein sequence ID" value="UMM34305.1"/>
    <property type="molecule type" value="Genomic_DNA"/>
</dbReference>
<proteinExistence type="predicted"/>
<reference evidence="1 2" key="1">
    <citation type="submission" date="2022-04" db="EMBL/GenBank/DDBJ databases">
        <title>Chromosome-level reference genomes for two strains of Caenorhabditis briggsae: an improved platform for comparative genomics.</title>
        <authorList>
            <person name="Stevens L."/>
            <person name="Andersen E."/>
        </authorList>
    </citation>
    <scope>NUCLEOTIDE SEQUENCE [LARGE SCALE GENOMIC DNA]</scope>
    <source>
        <strain evidence="1">VX34</strain>
        <tissue evidence="1">Whole-organism</tissue>
    </source>
</reference>
<evidence type="ECO:0000313" key="2">
    <source>
        <dbReference type="Proteomes" id="UP000829354"/>
    </source>
</evidence>
<organism evidence="1 2">
    <name type="scientific">Caenorhabditis briggsae</name>
    <dbReference type="NCBI Taxonomy" id="6238"/>
    <lineage>
        <taxon>Eukaryota</taxon>
        <taxon>Metazoa</taxon>
        <taxon>Ecdysozoa</taxon>
        <taxon>Nematoda</taxon>
        <taxon>Chromadorea</taxon>
        <taxon>Rhabditida</taxon>
        <taxon>Rhabditina</taxon>
        <taxon>Rhabditomorpha</taxon>
        <taxon>Rhabditoidea</taxon>
        <taxon>Rhabditidae</taxon>
        <taxon>Peloderinae</taxon>
        <taxon>Caenorhabditis</taxon>
    </lineage>
</organism>
<sequence length="164" mass="18642">MGNCIVAGARGSLGFVPSRMYSGKNSSESIQEETALKPATKKQMVRYYRRIQEIEKTTTGIVNIFNDAAENVDKTDEFNIILQSLLTRLLDLHKDLNILIQFSFYKIDFSVHERKDLAEKIKLLVSNLWNDIKGTLEGNPFGFAEIEIKMENLVKQTGDLIKIV</sequence>
<dbReference type="Proteomes" id="UP000829354">
    <property type="component" value="Chromosome V"/>
</dbReference>
<dbReference type="AlphaFoldDB" id="A0AAE9EYJ9"/>
<accession>A0AAE9EYJ9</accession>
<keyword evidence="2" id="KW-1185">Reference proteome</keyword>